<dbReference type="EMBL" id="VJMJ01000012">
    <property type="protein sequence ID" value="KAF0743817.1"/>
    <property type="molecule type" value="Genomic_DNA"/>
</dbReference>
<evidence type="ECO:0000256" key="1">
    <source>
        <dbReference type="SAM" id="MobiDB-lite"/>
    </source>
</evidence>
<proteinExistence type="predicted"/>
<dbReference type="AlphaFoldDB" id="A0A6G0XT60"/>
<name>A0A6G0XT60_9STRA</name>
<reference evidence="2 3" key="1">
    <citation type="submission" date="2019-07" db="EMBL/GenBank/DDBJ databases">
        <title>Genomics analysis of Aphanomyces spp. identifies a new class of oomycete effector associated with host adaptation.</title>
        <authorList>
            <person name="Gaulin E."/>
        </authorList>
    </citation>
    <scope>NUCLEOTIDE SEQUENCE [LARGE SCALE GENOMIC DNA]</scope>
    <source>
        <strain evidence="2 3">ATCC 201684</strain>
    </source>
</reference>
<protein>
    <submittedName>
        <fullName evidence="2">Uncharacterized protein</fullName>
    </submittedName>
</protein>
<dbReference type="Proteomes" id="UP000481153">
    <property type="component" value="Unassembled WGS sequence"/>
</dbReference>
<feature type="region of interest" description="Disordered" evidence="1">
    <location>
        <begin position="1"/>
        <end position="32"/>
    </location>
</feature>
<sequence length="453" mass="50455">MNSHGVLRDDGPPPGHVGDDRNNARPPLPSSISTEKDYFEMARSFGLVKEWGGAYNAAQTSFATDNELSDRIAGFANMVGFHVKSSTTGGTTRVYTCKSSPECPFLITTNISNSTGITRISRRLHCFRHNHPLGNAVSSFAWSDSRDALPKRKAFAAFHEEPSQDDAPAPAPPQVCTEDEYFAVARAIGLCRRTGPSSVRPVNKVFESKEDLLERIHFLACRVGFQIKHRDGTFRYVCKSVADCPFSISINVRPSGTAKLSEKLCFFPHNHPFGVLDQPSTGKNTTLNSAIIAYSIAASGMDWAKATHMDFRNHCIATFGVPIGPTRSTTVRRELEEPGVERHIERYKKLDDAKRTALERIRAHAAANPHPPDAKDIHAIRREMHHRWEIDRRRLAMDEQRHARAENEARIQHRVLLAKLHEAEVNFKVTKAKARHELLAVGFSPADIDAALA</sequence>
<evidence type="ECO:0000313" key="3">
    <source>
        <dbReference type="Proteomes" id="UP000481153"/>
    </source>
</evidence>
<gene>
    <name evidence="2" type="ORF">Ae201684_001463</name>
</gene>
<organism evidence="2 3">
    <name type="scientific">Aphanomyces euteiches</name>
    <dbReference type="NCBI Taxonomy" id="100861"/>
    <lineage>
        <taxon>Eukaryota</taxon>
        <taxon>Sar</taxon>
        <taxon>Stramenopiles</taxon>
        <taxon>Oomycota</taxon>
        <taxon>Saprolegniomycetes</taxon>
        <taxon>Saprolegniales</taxon>
        <taxon>Verrucalvaceae</taxon>
        <taxon>Aphanomyces</taxon>
    </lineage>
</organism>
<keyword evidence="3" id="KW-1185">Reference proteome</keyword>
<evidence type="ECO:0000313" key="2">
    <source>
        <dbReference type="EMBL" id="KAF0743817.1"/>
    </source>
</evidence>
<feature type="compositionally biased region" description="Basic and acidic residues" evidence="1">
    <location>
        <begin position="1"/>
        <end position="23"/>
    </location>
</feature>
<accession>A0A6G0XT60</accession>
<comment type="caution">
    <text evidence="2">The sequence shown here is derived from an EMBL/GenBank/DDBJ whole genome shotgun (WGS) entry which is preliminary data.</text>
</comment>
<dbReference type="VEuPathDB" id="FungiDB:AeMF1_002701"/>